<dbReference type="PANTHER" id="PTHR15759:SF6">
    <property type="entry name" value="INNEXIN"/>
    <property type="match status" value="1"/>
</dbReference>
<dbReference type="InterPro" id="IPR039099">
    <property type="entry name" value="Pannexin"/>
</dbReference>
<dbReference type="GO" id="GO:0032732">
    <property type="term" value="P:positive regulation of interleukin-1 production"/>
    <property type="evidence" value="ECO:0007669"/>
    <property type="project" value="InterPro"/>
</dbReference>
<dbReference type="GeneID" id="109461872"/>
<dbReference type="PANTHER" id="PTHR15759">
    <property type="entry name" value="PANNEXIN"/>
    <property type="match status" value="1"/>
</dbReference>
<protein>
    <submittedName>
        <fullName evidence="3">Uncharacterized protein LOC109461872 isoform X1</fullName>
    </submittedName>
</protein>
<accession>A0A6P4YAR8</accession>
<dbReference type="KEGG" id="bbel:109461872"/>
<gene>
    <name evidence="3" type="primary">LOC109461872</name>
</gene>
<dbReference type="Proteomes" id="UP000515135">
    <property type="component" value="Unplaced"/>
</dbReference>
<evidence type="ECO:0000313" key="3">
    <source>
        <dbReference type="RefSeq" id="XP_019613901.1"/>
    </source>
</evidence>
<proteinExistence type="predicted"/>
<evidence type="ECO:0000313" key="2">
    <source>
        <dbReference type="Proteomes" id="UP000515135"/>
    </source>
</evidence>
<sequence>MPLTTLLCVRKFHIRQKISCRVIHVQGETVCTELCVTRSQQFWSCFPRPFKMSLNFISGLLHPTDPARLHAELWVDYAAKVMSCYLPIVLGTVVMARDLFGSSIQCFYLNLADTQLTRNATSANGTNDLPRMVFDNLGAYSRQLAEFVNVYCETKEYFSGNSIFSYRLFALLLGIQAAILYIPTLVWNITTARKIICNLRFIVHDMEMLYKCFRGEWRIERGEYKQKELRAILEEWSERNSLHKKYVFKQIASMAITILFFLLFFYYEFVNIAQIYGEFPCDVNKKFTVDCTVPSASIYRCVWGSNMALLCLSFVIMLYNAFIQLCFIEDRPFKKLGINLEHKISPNDCHMMYAFFQANVEAIDKFNYLKVLDKCGILQETTV</sequence>
<dbReference type="RefSeq" id="XP_019613901.1">
    <property type="nucleotide sequence ID" value="XM_019758342.1"/>
</dbReference>
<feature type="transmembrane region" description="Helical" evidence="1">
    <location>
        <begin position="246"/>
        <end position="267"/>
    </location>
</feature>
<dbReference type="GO" id="GO:0006812">
    <property type="term" value="P:monoatomic cation transport"/>
    <property type="evidence" value="ECO:0007669"/>
    <property type="project" value="InterPro"/>
</dbReference>
<keyword evidence="1" id="KW-1133">Transmembrane helix</keyword>
<keyword evidence="1" id="KW-0812">Transmembrane</keyword>
<keyword evidence="2" id="KW-1185">Reference proteome</keyword>
<feature type="transmembrane region" description="Helical" evidence="1">
    <location>
        <begin position="168"/>
        <end position="190"/>
    </location>
</feature>
<organism evidence="2 3">
    <name type="scientific">Branchiostoma belcheri</name>
    <name type="common">Amphioxus</name>
    <dbReference type="NCBI Taxonomy" id="7741"/>
    <lineage>
        <taxon>Eukaryota</taxon>
        <taxon>Metazoa</taxon>
        <taxon>Chordata</taxon>
        <taxon>Cephalochordata</taxon>
        <taxon>Leptocardii</taxon>
        <taxon>Amphioxiformes</taxon>
        <taxon>Branchiostomatidae</taxon>
        <taxon>Branchiostoma</taxon>
    </lineage>
</organism>
<dbReference type="AlphaFoldDB" id="A0A6P4YAR8"/>
<evidence type="ECO:0000256" key="1">
    <source>
        <dbReference type="SAM" id="Phobius"/>
    </source>
</evidence>
<dbReference type="GO" id="GO:0015267">
    <property type="term" value="F:channel activity"/>
    <property type="evidence" value="ECO:0007669"/>
    <property type="project" value="InterPro"/>
</dbReference>
<reference evidence="3" key="1">
    <citation type="submission" date="2025-08" db="UniProtKB">
        <authorList>
            <consortium name="RefSeq"/>
        </authorList>
    </citation>
    <scope>IDENTIFICATION</scope>
    <source>
        <tissue evidence="3">Gonad</tissue>
    </source>
</reference>
<name>A0A6P4YAR8_BRABE</name>
<keyword evidence="1" id="KW-0472">Membrane</keyword>
<feature type="transmembrane region" description="Helical" evidence="1">
    <location>
        <begin position="307"/>
        <end position="328"/>
    </location>
</feature>